<sequence>MSFKSDFHPDSVGGNKDLGENQADRFSIFSEMTTMTTPPATPPPRFHPSFFGSQQTASSGPWTPPNARLDGKSQFPPTVISGQSPFVSQYIANREALAREREELDHQKGYWQQERERAEDERKARERIEWENLARVKQEMERDRERLERDRFQWERERAAEENQQLERNRAVQERARKELDQGHEMLRRQRLEWETEKNKVLVGKKSHQQFEHERLEQEKSALESGWEKLKSERSAWELERSEKDREADRERERARKRKETEDWNRAEEDRLKRERDDAEVQRRLDEIRQEAEKLTVKAKEVDQRRLEAEQRHTDAALLQEKLAVVENAMRGKEEELRQREARINKAEGSLKKQDELWKLLESLDASELEANRLADSFRQQKQIVQQLEWERGQFEAEKPAVGPNLITATTSEESVEGKETHTSGKPPIKLTTEPKNEPFTEPKAGSIDEPKTKLGGKRKVTIEVVEDEEEAILRGRRDIQRQPDPEFDPKAKGGVDFGRPVTGNQPTRPDDIRKNPTASNRNHHPRQAQQEAFRQREEEIRRQRQEKEKAASSSLPVPQPNPIRVTRSTGSGAQAPYSETQRFQYPAPPPRSFSASPAPYVRGTSQSSHYARTRPQARDSLPTPLFDENRARPETPPQPRVRSKGEAVATFKRNERMWKELSTMNSLRWVDFPWPVFGRPSTPDEIYPLVIKEYVSSPYHPHGGRPFREHVLEYIRRWNHDRFGSKFLNKVVEDDRERVQEAADTVMKGLVGLLPKV</sequence>
<feature type="compositionally biased region" description="Polar residues" evidence="1">
    <location>
        <begin position="51"/>
        <end position="61"/>
    </location>
</feature>
<proteinExistence type="predicted"/>
<feature type="compositionally biased region" description="Basic and acidic residues" evidence="1">
    <location>
        <begin position="472"/>
        <end position="494"/>
    </location>
</feature>
<feature type="compositionally biased region" description="Basic and acidic residues" evidence="1">
    <location>
        <begin position="534"/>
        <end position="551"/>
    </location>
</feature>
<feature type="region of interest" description="Disordered" evidence="1">
    <location>
        <begin position="202"/>
        <end position="279"/>
    </location>
</feature>
<dbReference type="AlphaFoldDB" id="A0A5C3KV74"/>
<feature type="compositionally biased region" description="Basic and acidic residues" evidence="1">
    <location>
        <begin position="209"/>
        <end position="279"/>
    </location>
</feature>
<feature type="compositionally biased region" description="Basic and acidic residues" evidence="1">
    <location>
        <begin position="433"/>
        <end position="453"/>
    </location>
</feature>
<protein>
    <submittedName>
        <fullName evidence="2">Uncharacterized protein</fullName>
    </submittedName>
</protein>
<dbReference type="Proteomes" id="UP000307440">
    <property type="component" value="Unassembled WGS sequence"/>
</dbReference>
<evidence type="ECO:0000256" key="1">
    <source>
        <dbReference type="SAM" id="MobiDB-lite"/>
    </source>
</evidence>
<dbReference type="STRING" id="230819.A0A5C3KV74"/>
<feature type="region of interest" description="Disordered" evidence="1">
    <location>
        <begin position="395"/>
        <end position="647"/>
    </location>
</feature>
<dbReference type="EMBL" id="ML210324">
    <property type="protein sequence ID" value="TFK19808.1"/>
    <property type="molecule type" value="Genomic_DNA"/>
</dbReference>
<dbReference type="OrthoDB" id="412109at2759"/>
<feature type="region of interest" description="Disordered" evidence="1">
    <location>
        <begin position="158"/>
        <end position="182"/>
    </location>
</feature>
<gene>
    <name evidence="2" type="ORF">FA15DRAFT_157652</name>
</gene>
<accession>A0A5C3KV74</accession>
<keyword evidence="3" id="KW-1185">Reference proteome</keyword>
<name>A0A5C3KV74_COPMA</name>
<feature type="compositionally biased region" description="Polar residues" evidence="1">
    <location>
        <begin position="567"/>
        <end position="584"/>
    </location>
</feature>
<reference evidence="2 3" key="1">
    <citation type="journal article" date="2019" name="Nat. Ecol. Evol.">
        <title>Megaphylogeny resolves global patterns of mushroom evolution.</title>
        <authorList>
            <person name="Varga T."/>
            <person name="Krizsan K."/>
            <person name="Foldi C."/>
            <person name="Dima B."/>
            <person name="Sanchez-Garcia M."/>
            <person name="Sanchez-Ramirez S."/>
            <person name="Szollosi G.J."/>
            <person name="Szarkandi J.G."/>
            <person name="Papp V."/>
            <person name="Albert L."/>
            <person name="Andreopoulos W."/>
            <person name="Angelini C."/>
            <person name="Antonin V."/>
            <person name="Barry K.W."/>
            <person name="Bougher N.L."/>
            <person name="Buchanan P."/>
            <person name="Buyck B."/>
            <person name="Bense V."/>
            <person name="Catcheside P."/>
            <person name="Chovatia M."/>
            <person name="Cooper J."/>
            <person name="Damon W."/>
            <person name="Desjardin D."/>
            <person name="Finy P."/>
            <person name="Geml J."/>
            <person name="Haridas S."/>
            <person name="Hughes K."/>
            <person name="Justo A."/>
            <person name="Karasinski D."/>
            <person name="Kautmanova I."/>
            <person name="Kiss B."/>
            <person name="Kocsube S."/>
            <person name="Kotiranta H."/>
            <person name="LaButti K.M."/>
            <person name="Lechner B.E."/>
            <person name="Liimatainen K."/>
            <person name="Lipzen A."/>
            <person name="Lukacs Z."/>
            <person name="Mihaltcheva S."/>
            <person name="Morgado L.N."/>
            <person name="Niskanen T."/>
            <person name="Noordeloos M.E."/>
            <person name="Ohm R.A."/>
            <person name="Ortiz-Santana B."/>
            <person name="Ovrebo C."/>
            <person name="Racz N."/>
            <person name="Riley R."/>
            <person name="Savchenko A."/>
            <person name="Shiryaev A."/>
            <person name="Soop K."/>
            <person name="Spirin V."/>
            <person name="Szebenyi C."/>
            <person name="Tomsovsky M."/>
            <person name="Tulloss R.E."/>
            <person name="Uehling J."/>
            <person name="Grigoriev I.V."/>
            <person name="Vagvolgyi C."/>
            <person name="Papp T."/>
            <person name="Martin F.M."/>
            <person name="Miettinen O."/>
            <person name="Hibbett D.S."/>
            <person name="Nagy L.G."/>
        </authorList>
    </citation>
    <scope>NUCLEOTIDE SEQUENCE [LARGE SCALE GENOMIC DNA]</scope>
    <source>
        <strain evidence="2 3">CBS 121175</strain>
    </source>
</reference>
<evidence type="ECO:0000313" key="3">
    <source>
        <dbReference type="Proteomes" id="UP000307440"/>
    </source>
</evidence>
<organism evidence="2 3">
    <name type="scientific">Coprinopsis marcescibilis</name>
    <name type="common">Agaric fungus</name>
    <name type="synonym">Psathyrella marcescibilis</name>
    <dbReference type="NCBI Taxonomy" id="230819"/>
    <lineage>
        <taxon>Eukaryota</taxon>
        <taxon>Fungi</taxon>
        <taxon>Dikarya</taxon>
        <taxon>Basidiomycota</taxon>
        <taxon>Agaricomycotina</taxon>
        <taxon>Agaricomycetes</taxon>
        <taxon>Agaricomycetidae</taxon>
        <taxon>Agaricales</taxon>
        <taxon>Agaricineae</taxon>
        <taxon>Psathyrellaceae</taxon>
        <taxon>Coprinopsis</taxon>
    </lineage>
</organism>
<evidence type="ECO:0000313" key="2">
    <source>
        <dbReference type="EMBL" id="TFK19808.1"/>
    </source>
</evidence>
<feature type="region of interest" description="Disordered" evidence="1">
    <location>
        <begin position="1"/>
        <end position="82"/>
    </location>
</feature>